<name>A0A918X1E7_9ACTN</name>
<organism evidence="2 3">
    <name type="scientific">Streptomyces finlayi</name>
    <dbReference type="NCBI Taxonomy" id="67296"/>
    <lineage>
        <taxon>Bacteria</taxon>
        <taxon>Bacillati</taxon>
        <taxon>Actinomycetota</taxon>
        <taxon>Actinomycetes</taxon>
        <taxon>Kitasatosporales</taxon>
        <taxon>Streptomycetaceae</taxon>
        <taxon>Streptomyces</taxon>
    </lineage>
</organism>
<accession>A0A918X1E7</accession>
<dbReference type="EMBL" id="BMVC01000010">
    <property type="protein sequence ID" value="GHD03424.1"/>
    <property type="molecule type" value="Genomic_DNA"/>
</dbReference>
<sequence length="116" mass="11894">MATTKTSRKVPGARKPRGSRRPGAAEKGISAAVRASRKGGKADPRFAGVEALARVAGRALDEAVSAGERYAVAQLLPRVLDVLDAMQLTPESAGTGDDSLGEFLASLATPTLVHAA</sequence>
<evidence type="ECO:0000313" key="3">
    <source>
        <dbReference type="Proteomes" id="UP000638353"/>
    </source>
</evidence>
<comment type="caution">
    <text evidence="2">The sequence shown here is derived from an EMBL/GenBank/DDBJ whole genome shotgun (WGS) entry which is preliminary data.</text>
</comment>
<reference evidence="2" key="2">
    <citation type="submission" date="2020-09" db="EMBL/GenBank/DDBJ databases">
        <authorList>
            <person name="Sun Q."/>
            <person name="Ohkuma M."/>
        </authorList>
    </citation>
    <scope>NUCLEOTIDE SEQUENCE</scope>
    <source>
        <strain evidence="2">JCM 4637</strain>
    </source>
</reference>
<dbReference type="AlphaFoldDB" id="A0A918X1E7"/>
<proteinExistence type="predicted"/>
<dbReference type="Proteomes" id="UP000638353">
    <property type="component" value="Unassembled WGS sequence"/>
</dbReference>
<evidence type="ECO:0000313" key="2">
    <source>
        <dbReference type="EMBL" id="GHD03424.1"/>
    </source>
</evidence>
<feature type="compositionally biased region" description="Basic residues" evidence="1">
    <location>
        <begin position="1"/>
        <end position="20"/>
    </location>
</feature>
<dbReference type="RefSeq" id="WP_189825331.1">
    <property type="nucleotide sequence ID" value="NZ_BMVC01000010.1"/>
</dbReference>
<feature type="region of interest" description="Disordered" evidence="1">
    <location>
        <begin position="1"/>
        <end position="41"/>
    </location>
</feature>
<protein>
    <submittedName>
        <fullName evidence="2">Uncharacterized protein</fullName>
    </submittedName>
</protein>
<reference evidence="2" key="1">
    <citation type="journal article" date="2014" name="Int. J. Syst. Evol. Microbiol.">
        <title>Complete genome sequence of Corynebacterium casei LMG S-19264T (=DSM 44701T), isolated from a smear-ripened cheese.</title>
        <authorList>
            <consortium name="US DOE Joint Genome Institute (JGI-PGF)"/>
            <person name="Walter F."/>
            <person name="Albersmeier A."/>
            <person name="Kalinowski J."/>
            <person name="Ruckert C."/>
        </authorList>
    </citation>
    <scope>NUCLEOTIDE SEQUENCE</scope>
    <source>
        <strain evidence="2">JCM 4637</strain>
    </source>
</reference>
<evidence type="ECO:0000256" key="1">
    <source>
        <dbReference type="SAM" id="MobiDB-lite"/>
    </source>
</evidence>
<gene>
    <name evidence="2" type="ORF">GCM10010334_51160</name>
</gene>